<dbReference type="GO" id="GO:0015074">
    <property type="term" value="P:DNA integration"/>
    <property type="evidence" value="ECO:0007669"/>
    <property type="project" value="InterPro"/>
</dbReference>
<dbReference type="InterPro" id="IPR056924">
    <property type="entry name" value="SH3_Tf2-1"/>
</dbReference>
<sequence>MRAKLVGFKELKGEYAQDEDFAATWSKLERHEAAGGRGAHFGRDKTLAAVLERFYWPKLRRDVEKYVQRCSACQTSKGHSQNTGLYMPLPVPENAWEDLYMDFLLGLPRTQRGMDSIFVVVYRFSKIAHFIPCRKTTDASSVARLFFKEVVRLHGVPKSIVSDRDSRFLSHFWLTLWRMFDAALKFNSTAHPQTDGQTESINQTLGNMISAVHSATKRSPFSIVYQKVPQHAVDLLKLPKGAHSSAAVESLAEHIQETKVNVKEKLEEANAKYKKVADQHRREKLFSEDDMVIVFLRKERLPVGNYNKLNPKKYGPYKVHKKINDNAYVIDLPTSMNISCTFNVADIFPYFDLQESLYPKLPSSRSSFSQAGEIDVEALGAEFIEKFDGTKPKLYKPGKKSNEKGNLSKVKGSPGSEKSSSSPSSKAKDNSN</sequence>
<feature type="coiled-coil region" evidence="1">
    <location>
        <begin position="248"/>
        <end position="283"/>
    </location>
</feature>
<dbReference type="InterPro" id="IPR012337">
    <property type="entry name" value="RNaseH-like_sf"/>
</dbReference>
<evidence type="ECO:0000313" key="4">
    <source>
        <dbReference type="EMBL" id="PKI44141.1"/>
    </source>
</evidence>
<dbReference type="InterPro" id="IPR036397">
    <property type="entry name" value="RNaseH_sf"/>
</dbReference>
<gene>
    <name evidence="4" type="ORF">CRG98_035485</name>
</gene>
<proteinExistence type="predicted"/>
<organism evidence="4 5">
    <name type="scientific">Punica granatum</name>
    <name type="common">Pomegranate</name>
    <dbReference type="NCBI Taxonomy" id="22663"/>
    <lineage>
        <taxon>Eukaryota</taxon>
        <taxon>Viridiplantae</taxon>
        <taxon>Streptophyta</taxon>
        <taxon>Embryophyta</taxon>
        <taxon>Tracheophyta</taxon>
        <taxon>Spermatophyta</taxon>
        <taxon>Magnoliopsida</taxon>
        <taxon>eudicotyledons</taxon>
        <taxon>Gunneridae</taxon>
        <taxon>Pentapetalae</taxon>
        <taxon>rosids</taxon>
        <taxon>malvids</taxon>
        <taxon>Myrtales</taxon>
        <taxon>Lythraceae</taxon>
        <taxon>Punica</taxon>
    </lineage>
</organism>
<feature type="compositionally biased region" description="Low complexity" evidence="2">
    <location>
        <begin position="408"/>
        <end position="425"/>
    </location>
</feature>
<dbReference type="PANTHER" id="PTHR35046">
    <property type="entry name" value="ZINC KNUCKLE (CCHC-TYPE) FAMILY PROTEIN"/>
    <property type="match status" value="1"/>
</dbReference>
<evidence type="ECO:0000259" key="3">
    <source>
        <dbReference type="PROSITE" id="PS50994"/>
    </source>
</evidence>
<dbReference type="GO" id="GO:0003676">
    <property type="term" value="F:nucleic acid binding"/>
    <property type="evidence" value="ECO:0007669"/>
    <property type="project" value="InterPro"/>
</dbReference>
<evidence type="ECO:0000313" key="5">
    <source>
        <dbReference type="Proteomes" id="UP000233551"/>
    </source>
</evidence>
<dbReference type="PROSITE" id="PS50994">
    <property type="entry name" value="INTEGRASE"/>
    <property type="match status" value="1"/>
</dbReference>
<keyword evidence="1" id="KW-0175">Coiled coil</keyword>
<reference evidence="4 5" key="1">
    <citation type="submission" date="2017-11" db="EMBL/GenBank/DDBJ databases">
        <title>De-novo sequencing of pomegranate (Punica granatum L.) genome.</title>
        <authorList>
            <person name="Akparov Z."/>
            <person name="Amiraslanov A."/>
            <person name="Hajiyeva S."/>
            <person name="Abbasov M."/>
            <person name="Kaur K."/>
            <person name="Hamwieh A."/>
            <person name="Solovyev V."/>
            <person name="Salamov A."/>
            <person name="Braich B."/>
            <person name="Kosarev P."/>
            <person name="Mahmoud A."/>
            <person name="Hajiyev E."/>
            <person name="Babayeva S."/>
            <person name="Izzatullayeva V."/>
            <person name="Mammadov A."/>
            <person name="Mammadov A."/>
            <person name="Sharifova S."/>
            <person name="Ojaghi J."/>
            <person name="Eynullazada K."/>
            <person name="Bayramov B."/>
            <person name="Abdulazimova A."/>
            <person name="Shahmuradov I."/>
        </authorList>
    </citation>
    <scope>NUCLEOTIDE SEQUENCE [LARGE SCALE GENOMIC DNA]</scope>
    <source>
        <strain evidence="5">cv. AG2017</strain>
        <tissue evidence="4">Leaf</tissue>
    </source>
</reference>
<dbReference type="Pfam" id="PF17921">
    <property type="entry name" value="Integrase_H2C2"/>
    <property type="match status" value="1"/>
</dbReference>
<keyword evidence="5" id="KW-1185">Reference proteome</keyword>
<feature type="region of interest" description="Disordered" evidence="2">
    <location>
        <begin position="390"/>
        <end position="432"/>
    </location>
</feature>
<dbReference type="InterPro" id="IPR001584">
    <property type="entry name" value="Integrase_cat-core"/>
</dbReference>
<dbReference type="Pfam" id="PF24626">
    <property type="entry name" value="SH3_Tf2-1"/>
    <property type="match status" value="1"/>
</dbReference>
<feature type="domain" description="Integrase catalytic" evidence="3">
    <location>
        <begin position="86"/>
        <end position="258"/>
    </location>
</feature>
<dbReference type="Proteomes" id="UP000233551">
    <property type="component" value="Unassembled WGS sequence"/>
</dbReference>
<name>A0A2I0IJD7_PUNGR</name>
<dbReference type="EMBL" id="PGOL01002944">
    <property type="protein sequence ID" value="PKI44141.1"/>
    <property type="molecule type" value="Genomic_DNA"/>
</dbReference>
<dbReference type="AlphaFoldDB" id="A0A2I0IJD7"/>
<dbReference type="PANTHER" id="PTHR35046:SF26">
    <property type="entry name" value="RNA-DIRECTED DNA POLYMERASE"/>
    <property type="match status" value="1"/>
</dbReference>
<comment type="caution">
    <text evidence="4">The sequence shown here is derived from an EMBL/GenBank/DDBJ whole genome shotgun (WGS) entry which is preliminary data.</text>
</comment>
<evidence type="ECO:0000256" key="1">
    <source>
        <dbReference type="SAM" id="Coils"/>
    </source>
</evidence>
<protein>
    <recommendedName>
        <fullName evidence="3">Integrase catalytic domain-containing protein</fullName>
    </recommendedName>
</protein>
<dbReference type="InterPro" id="IPR041588">
    <property type="entry name" value="Integrase_H2C2"/>
</dbReference>
<evidence type="ECO:0000256" key="2">
    <source>
        <dbReference type="SAM" id="MobiDB-lite"/>
    </source>
</evidence>
<dbReference type="Gene3D" id="3.30.420.10">
    <property type="entry name" value="Ribonuclease H-like superfamily/Ribonuclease H"/>
    <property type="match status" value="1"/>
</dbReference>
<accession>A0A2I0IJD7</accession>
<dbReference type="SUPFAM" id="SSF53098">
    <property type="entry name" value="Ribonuclease H-like"/>
    <property type="match status" value="1"/>
</dbReference>
<dbReference type="Gene3D" id="1.10.340.70">
    <property type="match status" value="1"/>
</dbReference>
<dbReference type="STRING" id="22663.A0A2I0IJD7"/>